<dbReference type="PhylomeDB" id="A7SVG0"/>
<dbReference type="Gene3D" id="2.60.120.330">
    <property type="entry name" value="B-lactam Antibiotic, Isopenicillin N Synthase, Chain"/>
    <property type="match status" value="1"/>
</dbReference>
<dbReference type="Pfam" id="PF03171">
    <property type="entry name" value="2OG-FeII_Oxy"/>
    <property type="match status" value="1"/>
</dbReference>
<dbReference type="InterPro" id="IPR044861">
    <property type="entry name" value="IPNS-like_FE2OG_OXY"/>
</dbReference>
<dbReference type="KEGG" id="nve:5503316"/>
<dbReference type="EMBL" id="DS469834">
    <property type="protein sequence ID" value="EDO32302.1"/>
    <property type="molecule type" value="Genomic_DNA"/>
</dbReference>
<dbReference type="InterPro" id="IPR005123">
    <property type="entry name" value="Oxoglu/Fe-dep_dioxygenase_dom"/>
</dbReference>
<dbReference type="STRING" id="45351.A7SVG0"/>
<evidence type="ECO:0000259" key="2">
    <source>
        <dbReference type="PROSITE" id="PS51471"/>
    </source>
</evidence>
<keyword evidence="1" id="KW-0408">Iron</keyword>
<dbReference type="Pfam" id="PF14226">
    <property type="entry name" value="DIOX_N"/>
    <property type="match status" value="1"/>
</dbReference>
<dbReference type="eggNOG" id="KOG0143">
    <property type="taxonomic scope" value="Eukaryota"/>
</dbReference>
<name>A7SVG0_NEMVE</name>
<keyword evidence="1" id="KW-0560">Oxidoreductase</keyword>
<reference evidence="3 4" key="1">
    <citation type="journal article" date="2007" name="Science">
        <title>Sea anemone genome reveals ancestral eumetazoan gene repertoire and genomic organization.</title>
        <authorList>
            <person name="Putnam N.H."/>
            <person name="Srivastava M."/>
            <person name="Hellsten U."/>
            <person name="Dirks B."/>
            <person name="Chapman J."/>
            <person name="Salamov A."/>
            <person name="Terry A."/>
            <person name="Shapiro H."/>
            <person name="Lindquist E."/>
            <person name="Kapitonov V.V."/>
            <person name="Jurka J."/>
            <person name="Genikhovich G."/>
            <person name="Grigoriev I.V."/>
            <person name="Lucas S.M."/>
            <person name="Steele R.E."/>
            <person name="Finnerty J.R."/>
            <person name="Technau U."/>
            <person name="Martindale M.Q."/>
            <person name="Rokhsar D.S."/>
        </authorList>
    </citation>
    <scope>NUCLEOTIDE SEQUENCE [LARGE SCALE GENOMIC DNA]</scope>
    <source>
        <strain evidence="4">CH2 X CH6</strain>
    </source>
</reference>
<evidence type="ECO:0000313" key="4">
    <source>
        <dbReference type="Proteomes" id="UP000001593"/>
    </source>
</evidence>
<organism evidence="3 4">
    <name type="scientific">Nematostella vectensis</name>
    <name type="common">Starlet sea anemone</name>
    <dbReference type="NCBI Taxonomy" id="45351"/>
    <lineage>
        <taxon>Eukaryota</taxon>
        <taxon>Metazoa</taxon>
        <taxon>Cnidaria</taxon>
        <taxon>Anthozoa</taxon>
        <taxon>Hexacorallia</taxon>
        <taxon>Actiniaria</taxon>
        <taxon>Edwardsiidae</taxon>
        <taxon>Nematostella</taxon>
    </lineage>
</organism>
<dbReference type="PROSITE" id="PS51471">
    <property type="entry name" value="FE2OG_OXY"/>
    <property type="match status" value="1"/>
</dbReference>
<dbReference type="AlphaFoldDB" id="A7SVG0"/>
<sequence>MTHYISRYFPFVDMSAATKLPVVDFDAFSIASSTRPDANSDEAQQLANNVLQGFDTAGFIYLKNHGIPQNKFDSVVHAWNTFVALPTDVKSAHQLQPGGFNGWGSIEGERHSVHRRVGDLKEVFHVSAIHDPAFEWIWPAKSVPEFKPAVRSLYQDFHLLLKRVLSAVAIGLGLPPDIFDIPHLNIGTSKNMSEIKCNFYPKPVEAKPGQIGCGEHFDAGSLTILYQDSDGLQVEKEDGTFIPVPFIDGTLVVNIGHLMQRWTSDRLKANVSLSQTGRIYRSFLCYSKDKDLLKANRKLIPNPH</sequence>
<dbReference type="HOGENOM" id="CLU_010119_6_2_1"/>
<keyword evidence="4" id="KW-1185">Reference proteome</keyword>
<dbReference type="GO" id="GO:0046872">
    <property type="term" value="F:metal ion binding"/>
    <property type="evidence" value="ECO:0007669"/>
    <property type="project" value="UniProtKB-KW"/>
</dbReference>
<dbReference type="InterPro" id="IPR026992">
    <property type="entry name" value="DIOX_N"/>
</dbReference>
<protein>
    <recommendedName>
        <fullName evidence="2">Fe2OG dioxygenase domain-containing protein</fullName>
    </recommendedName>
</protein>
<gene>
    <name evidence="3" type="ORF">NEMVEDRAFT_v1g218078</name>
</gene>
<proteinExistence type="inferred from homology"/>
<dbReference type="GO" id="GO:0016491">
    <property type="term" value="F:oxidoreductase activity"/>
    <property type="evidence" value="ECO:0007669"/>
    <property type="project" value="UniProtKB-KW"/>
</dbReference>
<dbReference type="InParanoid" id="A7SVG0"/>
<dbReference type="SUPFAM" id="SSF51197">
    <property type="entry name" value="Clavaminate synthase-like"/>
    <property type="match status" value="1"/>
</dbReference>
<evidence type="ECO:0000256" key="1">
    <source>
        <dbReference type="RuleBase" id="RU003682"/>
    </source>
</evidence>
<dbReference type="InterPro" id="IPR027443">
    <property type="entry name" value="IPNS-like_sf"/>
</dbReference>
<comment type="similarity">
    <text evidence="1">Belongs to the iron/ascorbate-dependent oxidoreductase family.</text>
</comment>
<dbReference type="InterPro" id="IPR050231">
    <property type="entry name" value="Iron_ascorbate_oxido_reductase"/>
</dbReference>
<dbReference type="Proteomes" id="UP000001593">
    <property type="component" value="Unassembled WGS sequence"/>
</dbReference>
<evidence type="ECO:0000313" key="3">
    <source>
        <dbReference type="EMBL" id="EDO32302.1"/>
    </source>
</evidence>
<accession>A7SVG0</accession>
<keyword evidence="1" id="KW-0479">Metal-binding</keyword>
<dbReference type="OMA" id="FWHVGRE"/>
<feature type="domain" description="Fe2OG dioxygenase" evidence="2">
    <location>
        <begin position="190"/>
        <end position="304"/>
    </location>
</feature>
<dbReference type="PANTHER" id="PTHR47990">
    <property type="entry name" value="2-OXOGLUTARATE (2OG) AND FE(II)-DEPENDENT OXYGENASE SUPERFAMILY PROTEIN-RELATED"/>
    <property type="match status" value="1"/>
</dbReference>